<comment type="caution">
    <text evidence="2">The sequence shown here is derived from an EMBL/GenBank/DDBJ whole genome shotgun (WGS) entry which is preliminary data.</text>
</comment>
<dbReference type="PATRIC" id="fig|1158610.3.peg.1483"/>
<dbReference type="SUPFAM" id="SSF53850">
    <property type="entry name" value="Periplasmic binding protein-like II"/>
    <property type="match status" value="1"/>
</dbReference>
<evidence type="ECO:0008006" key="4">
    <source>
        <dbReference type="Google" id="ProtNLM"/>
    </source>
</evidence>
<reference evidence="2 3" key="1">
    <citation type="submission" date="2013-02" db="EMBL/GenBank/DDBJ databases">
        <title>The Genome Sequence of Enterococcus phoeniculicola BAA-412.</title>
        <authorList>
            <consortium name="The Broad Institute Genome Sequencing Platform"/>
            <consortium name="The Broad Institute Genome Sequencing Center for Infectious Disease"/>
            <person name="Earl A.M."/>
            <person name="Gilmore M.S."/>
            <person name="Lebreton F."/>
            <person name="Walker B."/>
            <person name="Young S.K."/>
            <person name="Zeng Q."/>
            <person name="Gargeya S."/>
            <person name="Fitzgerald M."/>
            <person name="Haas B."/>
            <person name="Abouelleil A."/>
            <person name="Alvarado L."/>
            <person name="Arachchi H.M."/>
            <person name="Berlin A.M."/>
            <person name="Chapman S.B."/>
            <person name="Dewar J."/>
            <person name="Goldberg J."/>
            <person name="Griggs A."/>
            <person name="Gujja S."/>
            <person name="Hansen M."/>
            <person name="Howarth C."/>
            <person name="Imamovic A."/>
            <person name="Larimer J."/>
            <person name="McCowan C."/>
            <person name="Murphy C."/>
            <person name="Neiman D."/>
            <person name="Pearson M."/>
            <person name="Priest M."/>
            <person name="Roberts A."/>
            <person name="Saif S."/>
            <person name="Shea T."/>
            <person name="Sisk P."/>
            <person name="Sykes S."/>
            <person name="Wortman J."/>
            <person name="Nusbaum C."/>
            <person name="Birren B."/>
        </authorList>
    </citation>
    <scope>NUCLEOTIDE SEQUENCE [LARGE SCALE GENOMIC DNA]</scope>
    <source>
        <strain evidence="2 3">ATCC BAA-412</strain>
    </source>
</reference>
<dbReference type="PROSITE" id="PS51257">
    <property type="entry name" value="PROKAR_LIPOPROTEIN"/>
    <property type="match status" value="1"/>
</dbReference>
<gene>
    <name evidence="2" type="ORF">UC3_01498</name>
</gene>
<dbReference type="RefSeq" id="WP_010768161.1">
    <property type="nucleotide sequence ID" value="NZ_ASWE01000003.1"/>
</dbReference>
<sequence>MKKMKKLVKAVVVFGALLGLAACGKGEETKSTSSDEELTVWCWDANYNVSMVNKAVERYNKNEGKNLKVNIQDISSEDVNQKMQTILSSGSTKGLPDIVLLQDADGQKFLSTYDGAFADMSDSVKLDDYYDFKKTAVSYEGKTYGLPFDTGVTGLFYRTDLFEEAGYTEEDLTDITWDQFIKIGEDVSKKTGVNYYADQFYTETRIEQIILQSANSWFNDESGKPSIKGNETLASTLEVAKKLKSSSNVTNVNGWDSYLKVTNNTETASIINGCWFVDSIKQAEDQSGNWGLATIPRLDADGATNYSNTGGASWFVLDGSNKKEEAIEFLVSTFGEDTEFQQQILTENGCVSSAKAAAKGEAYQQEVAFFGNEKIYVKLTDWLNKVPAVYETKETPTIKDTLKENLQTILDGSVPIEKGLSEIQSSVESKIQ</sequence>
<dbReference type="Gene3D" id="3.40.190.10">
    <property type="entry name" value="Periplasmic binding protein-like II"/>
    <property type="match status" value="1"/>
</dbReference>
<dbReference type="InterPro" id="IPR050490">
    <property type="entry name" value="Bact_solute-bd_prot1"/>
</dbReference>
<dbReference type="InterPro" id="IPR006059">
    <property type="entry name" value="SBP"/>
</dbReference>
<feature type="signal peptide" evidence="1">
    <location>
        <begin position="1"/>
        <end position="21"/>
    </location>
</feature>
<dbReference type="Proteomes" id="UP000013785">
    <property type="component" value="Unassembled WGS sequence"/>
</dbReference>
<dbReference type="eggNOG" id="COG1653">
    <property type="taxonomic scope" value="Bacteria"/>
</dbReference>
<proteinExistence type="predicted"/>
<dbReference type="HOGENOM" id="CLU_031285_2_4_9"/>
<dbReference type="PANTHER" id="PTHR43649:SF32">
    <property type="entry name" value="SUGAR BINDING SECRETED PROTEIN"/>
    <property type="match status" value="1"/>
</dbReference>
<dbReference type="STRING" id="154621.RV11_GL002430"/>
<dbReference type="AlphaFoldDB" id="R3W9V1"/>
<evidence type="ECO:0000313" key="3">
    <source>
        <dbReference type="Proteomes" id="UP000013785"/>
    </source>
</evidence>
<dbReference type="Pfam" id="PF13416">
    <property type="entry name" value="SBP_bac_8"/>
    <property type="match status" value="1"/>
</dbReference>
<organism evidence="2 3">
    <name type="scientific">Enterococcus phoeniculicola ATCC BAA-412</name>
    <dbReference type="NCBI Taxonomy" id="1158610"/>
    <lineage>
        <taxon>Bacteria</taxon>
        <taxon>Bacillati</taxon>
        <taxon>Bacillota</taxon>
        <taxon>Bacilli</taxon>
        <taxon>Lactobacillales</taxon>
        <taxon>Enterococcaceae</taxon>
        <taxon>Enterococcus</taxon>
    </lineage>
</organism>
<feature type="chain" id="PRO_5039461296" description="Extracellular solute-binding protein" evidence="1">
    <location>
        <begin position="22"/>
        <end position="432"/>
    </location>
</feature>
<dbReference type="PANTHER" id="PTHR43649">
    <property type="entry name" value="ARABINOSE-BINDING PROTEIN-RELATED"/>
    <property type="match status" value="1"/>
</dbReference>
<accession>R3W9V1</accession>
<evidence type="ECO:0000313" key="2">
    <source>
        <dbReference type="EMBL" id="EOL44681.1"/>
    </source>
</evidence>
<keyword evidence="1" id="KW-0732">Signal</keyword>
<dbReference type="OrthoDB" id="9768630at2"/>
<dbReference type="EMBL" id="AJAT01000013">
    <property type="protein sequence ID" value="EOL44681.1"/>
    <property type="molecule type" value="Genomic_DNA"/>
</dbReference>
<protein>
    <recommendedName>
        <fullName evidence="4">Extracellular solute-binding protein</fullName>
    </recommendedName>
</protein>
<name>R3W9V1_9ENTE</name>
<keyword evidence="3" id="KW-1185">Reference proteome</keyword>
<evidence type="ECO:0000256" key="1">
    <source>
        <dbReference type="SAM" id="SignalP"/>
    </source>
</evidence>